<keyword evidence="9" id="KW-0325">Glycoprotein</keyword>
<dbReference type="PANTHER" id="PTHR13802:SF65">
    <property type="entry name" value="NIDOGEN"/>
    <property type="match status" value="1"/>
</dbReference>
<dbReference type="PROSITE" id="PS00010">
    <property type="entry name" value="ASX_HYDROXYL"/>
    <property type="match status" value="2"/>
</dbReference>
<dbReference type="SMART" id="SM00181">
    <property type="entry name" value="EGF"/>
    <property type="match status" value="3"/>
</dbReference>
<gene>
    <name evidence="14" type="ORF">CLODIP_2_CD04274</name>
</gene>
<dbReference type="GO" id="GO:0007160">
    <property type="term" value="P:cell-matrix adhesion"/>
    <property type="evidence" value="ECO:0007669"/>
    <property type="project" value="InterPro"/>
</dbReference>
<dbReference type="PROSITE" id="PS50993">
    <property type="entry name" value="NIDOGEN_G2"/>
    <property type="match status" value="1"/>
</dbReference>
<dbReference type="PROSITE" id="PS01187">
    <property type="entry name" value="EGF_CA"/>
    <property type="match status" value="1"/>
</dbReference>
<evidence type="ECO:0000259" key="11">
    <source>
        <dbReference type="PROSITE" id="PS50026"/>
    </source>
</evidence>
<evidence type="ECO:0000256" key="7">
    <source>
        <dbReference type="ARBA" id="ARBA00022837"/>
    </source>
</evidence>
<keyword evidence="5" id="KW-0732">Signal</keyword>
<keyword evidence="3" id="KW-0272">Extracellular matrix</keyword>
<dbReference type="Pfam" id="PF07474">
    <property type="entry name" value="G2F"/>
    <property type="match status" value="1"/>
</dbReference>
<dbReference type="Gene3D" id="2.40.155.10">
    <property type="entry name" value="Green fluorescent protein"/>
    <property type="match status" value="1"/>
</dbReference>
<protein>
    <recommendedName>
        <fullName evidence="16">Nidogen G2 beta-barrel domain-containing protein</fullName>
    </recommendedName>
</protein>
<keyword evidence="4 10" id="KW-0245">EGF-like domain</keyword>
<dbReference type="SUPFAM" id="SSF57184">
    <property type="entry name" value="Growth factor receptor domain"/>
    <property type="match status" value="1"/>
</dbReference>
<dbReference type="InterPro" id="IPR051495">
    <property type="entry name" value="Epithelial_Barrier/Signaling"/>
</dbReference>
<evidence type="ECO:0000313" key="14">
    <source>
        <dbReference type="EMBL" id="CAB3387332.1"/>
    </source>
</evidence>
<dbReference type="SUPFAM" id="SSF54511">
    <property type="entry name" value="GFP-like"/>
    <property type="match status" value="1"/>
</dbReference>
<evidence type="ECO:0000313" key="15">
    <source>
        <dbReference type="Proteomes" id="UP000494165"/>
    </source>
</evidence>
<dbReference type="SMART" id="SM00179">
    <property type="entry name" value="EGF_CA"/>
    <property type="match status" value="3"/>
</dbReference>
<evidence type="ECO:0000256" key="5">
    <source>
        <dbReference type="ARBA" id="ARBA00022729"/>
    </source>
</evidence>
<dbReference type="PROSITE" id="PS50026">
    <property type="entry name" value="EGF_3"/>
    <property type="match status" value="2"/>
</dbReference>
<evidence type="ECO:0000256" key="4">
    <source>
        <dbReference type="ARBA" id="ARBA00022536"/>
    </source>
</evidence>
<name>A0A8S1E536_9INSE</name>
<evidence type="ECO:0000256" key="1">
    <source>
        <dbReference type="ARBA" id="ARBA00004498"/>
    </source>
</evidence>
<comment type="caution">
    <text evidence="10">Lacks conserved residue(s) required for the propagation of feature annotation.</text>
</comment>
<evidence type="ECO:0000259" key="12">
    <source>
        <dbReference type="PROSITE" id="PS50993"/>
    </source>
</evidence>
<dbReference type="GO" id="GO:0005509">
    <property type="term" value="F:calcium ion binding"/>
    <property type="evidence" value="ECO:0007669"/>
    <property type="project" value="InterPro"/>
</dbReference>
<dbReference type="InterPro" id="IPR001881">
    <property type="entry name" value="EGF-like_Ca-bd_dom"/>
</dbReference>
<keyword evidence="8" id="KW-1015">Disulfide bond</keyword>
<evidence type="ECO:0000256" key="8">
    <source>
        <dbReference type="ARBA" id="ARBA00023157"/>
    </source>
</evidence>
<evidence type="ECO:0000256" key="9">
    <source>
        <dbReference type="ARBA" id="ARBA00023180"/>
    </source>
</evidence>
<proteinExistence type="predicted"/>
<dbReference type="OrthoDB" id="6375837at2759"/>
<feature type="domain" description="EGF-like" evidence="11">
    <location>
        <begin position="616"/>
        <end position="656"/>
    </location>
</feature>
<evidence type="ECO:0000256" key="10">
    <source>
        <dbReference type="PROSITE-ProRule" id="PRU00076"/>
    </source>
</evidence>
<dbReference type="CDD" id="cd00255">
    <property type="entry name" value="nidG2"/>
    <property type="match status" value="1"/>
</dbReference>
<dbReference type="InterPro" id="IPR003886">
    <property type="entry name" value="NIDO_dom"/>
</dbReference>
<comment type="subcellular location">
    <subcellularLocation>
        <location evidence="1">Secreted</location>
        <location evidence="1">Extracellular space</location>
        <location evidence="1">Extracellular matrix</location>
    </subcellularLocation>
</comment>
<dbReference type="PROSITE" id="PS01186">
    <property type="entry name" value="EGF_2"/>
    <property type="match status" value="2"/>
</dbReference>
<keyword evidence="15" id="KW-1185">Reference proteome</keyword>
<dbReference type="Pfam" id="PF06119">
    <property type="entry name" value="NIDO"/>
    <property type="match status" value="1"/>
</dbReference>
<dbReference type="InterPro" id="IPR006605">
    <property type="entry name" value="G2_nidogen/fibulin_G2F"/>
</dbReference>
<evidence type="ECO:0000256" key="3">
    <source>
        <dbReference type="ARBA" id="ARBA00022530"/>
    </source>
</evidence>
<comment type="caution">
    <text evidence="14">The sequence shown here is derived from an EMBL/GenBank/DDBJ whole genome shotgun (WGS) entry which is preliminary data.</text>
</comment>
<keyword evidence="6" id="KW-0677">Repeat</keyword>
<dbReference type="SMART" id="SM00539">
    <property type="entry name" value="NIDO"/>
    <property type="match status" value="1"/>
</dbReference>
<dbReference type="CDD" id="cd00054">
    <property type="entry name" value="EGF_CA"/>
    <property type="match status" value="2"/>
</dbReference>
<dbReference type="Pfam" id="PF07645">
    <property type="entry name" value="EGF_CA"/>
    <property type="match status" value="1"/>
</dbReference>
<dbReference type="PROSITE" id="PS51220">
    <property type="entry name" value="NIDO"/>
    <property type="match status" value="1"/>
</dbReference>
<dbReference type="InterPro" id="IPR000152">
    <property type="entry name" value="EGF-type_Asp/Asn_hydroxyl_site"/>
</dbReference>
<evidence type="ECO:0000259" key="13">
    <source>
        <dbReference type="PROSITE" id="PS51220"/>
    </source>
</evidence>
<dbReference type="AlphaFoldDB" id="A0A8S1E536"/>
<dbReference type="InterPro" id="IPR009030">
    <property type="entry name" value="Growth_fac_rcpt_cys_sf"/>
</dbReference>
<dbReference type="FunFam" id="2.10.25.10:FF:000038">
    <property type="entry name" value="Fibrillin 2"/>
    <property type="match status" value="1"/>
</dbReference>
<sequence>MASELCALGRGQQLRVPGWLCVAAGVPPEEMQPPPSTLVCLLLLAGAAVAVPRERLFPFGRQYGDSQLTPDDEGSSPEIELAVPVKFYDEEYSTIYVSINGLVSFLTEIPAFYNMPFPLEYPVIAPLYTDVDTRRGGSIFYRETNDSTLLTRASETIGYSFSNGRGFQATSLFIASWIDVGYFEEGSDKANTFQTVIASDSATSYVFLLYADQGVQWIQGKGKGSRADARAQAGLMAHDGRLTSLRGSGTDQVKNLDKWTNADEPGMWIFFTGPLNEGENVQLPDIPVSFVPQGGAATCAFGASECHSKAECVNYPDGFCCLCQDGYYGNGKNCLQDVRDKVKYPHVREEHIPLRVNGKVSGTLNGIRLEQLDLQCYIVTTDTRAYTAISKVPNELGFNMQSLNVIGTSLAWLFAKPTKSAKNGFELTGGVYNHTSSIYFSSTGDRVTVVQRFLGMDVFDQLKTEIFVTGSIPSIAANNRIESDDFDEIYTRTGPGVVKAHHNRDIKIGGSDNMLPFTVDQTIEYQECAAQESDVTTLRLKLERNYILYEEREQIVRYATNSKIGPLGDDDPCRENKLNCGEHSTCLVENDEAKCVCEKGYQFLYDDGTNAPHCVDVNECITGQHRCNQEAICLNEPGTYRCQCKSGFRGDGHICESEF</sequence>
<evidence type="ECO:0000256" key="6">
    <source>
        <dbReference type="ARBA" id="ARBA00022737"/>
    </source>
</evidence>
<dbReference type="Gene3D" id="2.10.25.10">
    <property type="entry name" value="Laminin"/>
    <property type="match status" value="1"/>
</dbReference>
<evidence type="ECO:0008006" key="16">
    <source>
        <dbReference type="Google" id="ProtNLM"/>
    </source>
</evidence>
<accession>A0A8S1E536</accession>
<feature type="domain" description="EGF-like" evidence="11">
    <location>
        <begin position="295"/>
        <end position="335"/>
    </location>
</feature>
<organism evidence="14 15">
    <name type="scientific">Cloeon dipterum</name>
    <dbReference type="NCBI Taxonomy" id="197152"/>
    <lineage>
        <taxon>Eukaryota</taxon>
        <taxon>Metazoa</taxon>
        <taxon>Ecdysozoa</taxon>
        <taxon>Arthropoda</taxon>
        <taxon>Hexapoda</taxon>
        <taxon>Insecta</taxon>
        <taxon>Pterygota</taxon>
        <taxon>Palaeoptera</taxon>
        <taxon>Ephemeroptera</taxon>
        <taxon>Pisciforma</taxon>
        <taxon>Baetidae</taxon>
        <taxon>Cloeon</taxon>
    </lineage>
</organism>
<dbReference type="InterPro" id="IPR009017">
    <property type="entry name" value="GFP"/>
</dbReference>
<dbReference type="PANTHER" id="PTHR13802">
    <property type="entry name" value="MUCIN 4-RELATED"/>
    <property type="match status" value="1"/>
</dbReference>
<dbReference type="InterPro" id="IPR000742">
    <property type="entry name" value="EGF"/>
</dbReference>
<dbReference type="EMBL" id="CADEPI010000564">
    <property type="protein sequence ID" value="CAB3387332.1"/>
    <property type="molecule type" value="Genomic_DNA"/>
</dbReference>
<keyword evidence="2" id="KW-0964">Secreted</keyword>
<reference evidence="14 15" key="1">
    <citation type="submission" date="2020-04" db="EMBL/GenBank/DDBJ databases">
        <authorList>
            <person name="Alioto T."/>
            <person name="Alioto T."/>
            <person name="Gomez Garrido J."/>
        </authorList>
    </citation>
    <scope>NUCLEOTIDE SEQUENCE [LARGE SCALE GENOMIC DNA]</scope>
</reference>
<evidence type="ECO:0000256" key="2">
    <source>
        <dbReference type="ARBA" id="ARBA00022525"/>
    </source>
</evidence>
<dbReference type="SMART" id="SM00682">
    <property type="entry name" value="G2F"/>
    <property type="match status" value="1"/>
</dbReference>
<dbReference type="InterPro" id="IPR018097">
    <property type="entry name" value="EGF_Ca-bd_CS"/>
</dbReference>
<feature type="domain" description="NIDO" evidence="13">
    <location>
        <begin position="126"/>
        <end position="275"/>
    </location>
</feature>
<dbReference type="Proteomes" id="UP000494165">
    <property type="component" value="Unassembled WGS sequence"/>
</dbReference>
<dbReference type="InterPro" id="IPR049883">
    <property type="entry name" value="NOTCH1_EGF-like"/>
</dbReference>
<feature type="domain" description="Nidogen G2 beta-barrel" evidence="12">
    <location>
        <begin position="352"/>
        <end position="574"/>
    </location>
</feature>
<keyword evidence="7" id="KW-0106">Calcium</keyword>